<sequence length="110" mass="12545">MKGRVKMKEPDINVIRNKLGIPADDIFIGYVIFDSCKGDFLFDYAASTDMFSFKRFVPTPELARKFTRYKKAVDVIKSLEMEERAIIMMAFDLGSQIGVIDMPSCSEMVN</sequence>
<evidence type="ECO:0000313" key="1">
    <source>
        <dbReference type="EMBL" id="EGI17659.1"/>
    </source>
</evidence>
<reference evidence="1 2" key="1">
    <citation type="submission" date="2010-01" db="EMBL/GenBank/DDBJ databases">
        <title>The Genome Sequence of Escherichia coli M605.</title>
        <authorList>
            <consortium name="The Broad Institute Genome Sequencing Platform"/>
            <consortium name="The Broad Institute Genome Sequencing Center for Infectious Disease"/>
            <person name="Feldgarden M."/>
            <person name="Gordon D.M."/>
            <person name="Johnson J.R."/>
            <person name="Johnston B.D."/>
            <person name="Young S."/>
            <person name="Zeng Q."/>
            <person name="Koehrsen M."/>
            <person name="Alvarado L."/>
            <person name="Berlin A.M."/>
            <person name="Borenstein D."/>
            <person name="Chapman S.B."/>
            <person name="Chen Z."/>
            <person name="Engels R."/>
            <person name="Freedman E."/>
            <person name="Gellesch M."/>
            <person name="Goldberg J."/>
            <person name="Griggs A."/>
            <person name="Gujja S."/>
            <person name="Heilman E.R."/>
            <person name="Heiman D.I."/>
            <person name="Hepburn T.A."/>
            <person name="Howarth C."/>
            <person name="Jen D."/>
            <person name="Larson L."/>
            <person name="Lewis B."/>
            <person name="Mehta T."/>
            <person name="Park D."/>
            <person name="Pearson M."/>
            <person name="Richards J."/>
            <person name="Roberts A."/>
            <person name="Saif S."/>
            <person name="Shea T.D."/>
            <person name="Shenoy N."/>
            <person name="Sisk P."/>
            <person name="Stolte C."/>
            <person name="Sykes S.N."/>
            <person name="Walk T."/>
            <person name="White J."/>
            <person name="Yandava C."/>
            <person name="Haas B."/>
            <person name="Henn M.R."/>
            <person name="Nusbaum C."/>
            <person name="Birren B."/>
        </authorList>
    </citation>
    <scope>NUCLEOTIDE SEQUENCE [LARGE SCALE GENOMIC DNA]</scope>
    <source>
        <strain evidence="1 2">M605</strain>
    </source>
</reference>
<evidence type="ECO:0000313" key="2">
    <source>
        <dbReference type="Proteomes" id="UP000004710"/>
    </source>
</evidence>
<proteinExistence type="predicted"/>
<dbReference type="EMBL" id="GL883901">
    <property type="protein sequence ID" value="EGI17659.1"/>
    <property type="molecule type" value="Genomic_DNA"/>
</dbReference>
<accession>F4SUP7</accession>
<organism evidence="1 2">
    <name type="scientific">Escherichia coli M605</name>
    <dbReference type="NCBI Taxonomy" id="656417"/>
    <lineage>
        <taxon>Bacteria</taxon>
        <taxon>Pseudomonadati</taxon>
        <taxon>Pseudomonadota</taxon>
        <taxon>Gammaproteobacteria</taxon>
        <taxon>Enterobacterales</taxon>
        <taxon>Enterobacteriaceae</taxon>
        <taxon>Escherichia</taxon>
    </lineage>
</organism>
<dbReference type="Proteomes" id="UP000004710">
    <property type="component" value="Unassembled WGS sequence"/>
</dbReference>
<name>F4SUP7_ECOLX</name>
<dbReference type="AlphaFoldDB" id="F4SUP7"/>
<protein>
    <submittedName>
        <fullName evidence="1">Uncharacterized protein</fullName>
    </submittedName>
</protein>
<dbReference type="HOGENOM" id="CLU_168357_0_0_6"/>
<gene>
    <name evidence="1" type="ORF">ECIG_01165</name>
</gene>